<dbReference type="EMBL" id="GGMR01009028">
    <property type="protein sequence ID" value="MBY21647.1"/>
    <property type="molecule type" value="Transcribed_RNA"/>
</dbReference>
<dbReference type="AlphaFoldDB" id="A0A2S2NWW4"/>
<dbReference type="Pfam" id="PF18701">
    <property type="entry name" value="DUF5641"/>
    <property type="match status" value="1"/>
</dbReference>
<reference evidence="2" key="1">
    <citation type="submission" date="2018-04" db="EMBL/GenBank/DDBJ databases">
        <title>Transcriptome of Schizaphis graminum biotype I.</title>
        <authorList>
            <person name="Scully E.D."/>
            <person name="Geib S.M."/>
            <person name="Palmer N.A."/>
            <person name="Koch K."/>
            <person name="Bradshaw J."/>
            <person name="Heng-Moss T."/>
            <person name="Sarath G."/>
        </authorList>
    </citation>
    <scope>NUCLEOTIDE SEQUENCE</scope>
</reference>
<evidence type="ECO:0000313" key="2">
    <source>
        <dbReference type="EMBL" id="MBY21647.1"/>
    </source>
</evidence>
<sequence length="383" mass="43931">MTLQSQLQREFWILSAKQAISYRIRLCIPCFRTKPQPVQPKMAALPKYRVQQLKPFTIIGVDYAGPIAVKGSRGRTFSRSSACICLFVCTVTKALHIELISDLSTETFLLTFTRFAARRGPIKEVHSDNGTNFVGAANLLNSLHTFIAPEKNQPSVRNHLSKNQISWFFSPPSSLHFGRLWEAGVKSTKSLIYRTIGTHRLTSEELITLLAKIKIEATLNSRPLCALRHDPMDLEALTPSHFLTLEPSTSLPDPCLENVPFSKMQRWRLVADLHRYFCTRWKNEYLSTLQLRTKWSDHGTPLNVGDLVLIKEPSHPLYYCLHVEVPSKWALMLALRIFCRDMLMSTEHGDEEHLIWAVTRLRTFHPLTRKKHNTIADFLPFNI</sequence>
<dbReference type="InterPro" id="IPR040676">
    <property type="entry name" value="DUF5641"/>
</dbReference>
<dbReference type="Gene3D" id="3.30.420.10">
    <property type="entry name" value="Ribonuclease H-like superfamily/Ribonuclease H"/>
    <property type="match status" value="1"/>
</dbReference>
<gene>
    <name evidence="2" type="ORF">g.66973</name>
</gene>
<dbReference type="SUPFAM" id="SSF53098">
    <property type="entry name" value="Ribonuclease H-like"/>
    <property type="match status" value="1"/>
</dbReference>
<accession>A0A2S2NWW4</accession>
<name>A0A2S2NWW4_SCHGA</name>
<organism evidence="2">
    <name type="scientific">Schizaphis graminum</name>
    <name type="common">Green bug aphid</name>
    <dbReference type="NCBI Taxonomy" id="13262"/>
    <lineage>
        <taxon>Eukaryota</taxon>
        <taxon>Metazoa</taxon>
        <taxon>Ecdysozoa</taxon>
        <taxon>Arthropoda</taxon>
        <taxon>Hexapoda</taxon>
        <taxon>Insecta</taxon>
        <taxon>Pterygota</taxon>
        <taxon>Neoptera</taxon>
        <taxon>Paraneoptera</taxon>
        <taxon>Hemiptera</taxon>
        <taxon>Sternorrhyncha</taxon>
        <taxon>Aphidomorpha</taxon>
        <taxon>Aphidoidea</taxon>
        <taxon>Aphididae</taxon>
        <taxon>Aphidini</taxon>
        <taxon>Schizaphis</taxon>
    </lineage>
</organism>
<protein>
    <recommendedName>
        <fullName evidence="1">DUF5641 domain-containing protein</fullName>
    </recommendedName>
</protein>
<feature type="domain" description="DUF5641" evidence="1">
    <location>
        <begin position="265"/>
        <end position="316"/>
    </location>
</feature>
<dbReference type="PANTHER" id="PTHR47331">
    <property type="entry name" value="PHD-TYPE DOMAIN-CONTAINING PROTEIN"/>
    <property type="match status" value="1"/>
</dbReference>
<dbReference type="InterPro" id="IPR036397">
    <property type="entry name" value="RNaseH_sf"/>
</dbReference>
<dbReference type="GO" id="GO:0003676">
    <property type="term" value="F:nucleic acid binding"/>
    <property type="evidence" value="ECO:0007669"/>
    <property type="project" value="InterPro"/>
</dbReference>
<proteinExistence type="predicted"/>
<dbReference type="PANTHER" id="PTHR47331:SF2">
    <property type="match status" value="1"/>
</dbReference>
<evidence type="ECO:0000259" key="1">
    <source>
        <dbReference type="Pfam" id="PF18701"/>
    </source>
</evidence>
<dbReference type="InterPro" id="IPR012337">
    <property type="entry name" value="RNaseH-like_sf"/>
</dbReference>